<comment type="caution">
    <text evidence="2">The sequence shown here is derived from an EMBL/GenBank/DDBJ whole genome shotgun (WGS) entry which is preliminary data.</text>
</comment>
<dbReference type="OrthoDB" id="5196541at2"/>
<dbReference type="Proteomes" id="UP000291189">
    <property type="component" value="Unassembled WGS sequence"/>
</dbReference>
<reference evidence="2 3" key="1">
    <citation type="submission" date="2019-01" db="EMBL/GenBank/DDBJ databases">
        <title>Nocardioides guangzhouensis sp. nov., an actinobacterium isolated from soil.</title>
        <authorList>
            <person name="Fu Y."/>
            <person name="Cai Y."/>
            <person name="Lin Z."/>
            <person name="Chen P."/>
        </authorList>
    </citation>
    <scope>NUCLEOTIDE SEQUENCE [LARGE SCALE GENOMIC DNA]</scope>
    <source>
        <strain evidence="2 3">NBRC 105384</strain>
    </source>
</reference>
<dbReference type="Pfam" id="PF00117">
    <property type="entry name" value="GATase"/>
    <property type="match status" value="1"/>
</dbReference>
<dbReference type="EMBL" id="SDPU01000035">
    <property type="protein sequence ID" value="RYU09510.1"/>
    <property type="molecule type" value="Genomic_DNA"/>
</dbReference>
<dbReference type="PANTHER" id="PTHR42695:SF5">
    <property type="entry name" value="GLUTAMINE AMIDOTRANSFERASE YLR126C-RELATED"/>
    <property type="match status" value="1"/>
</dbReference>
<dbReference type="AlphaFoldDB" id="A0A4Q5IUE8"/>
<evidence type="ECO:0000313" key="3">
    <source>
        <dbReference type="Proteomes" id="UP000291189"/>
    </source>
</evidence>
<dbReference type="InterPro" id="IPR044992">
    <property type="entry name" value="ChyE-like"/>
</dbReference>
<dbReference type="GO" id="GO:0016740">
    <property type="term" value="F:transferase activity"/>
    <property type="evidence" value="ECO:0007669"/>
    <property type="project" value="UniProtKB-KW"/>
</dbReference>
<sequence>MSAPILVVQHETDCPTGWVGDWLTEAGATLDVRHPYLGDDLPASLAGYAGLLVLGGSMGADDDADHAWLTATKALIREGADRGVPTWGICLGHQLCAVALGGEVVRNPRGQQIGVLDVGWHDEAVADELFGATAGPVRAVQWNNDIVTRLPDGAVLLAETAAGEVQAARFAPTVWGVQWHPEAGHEIIRTWVDEDRDDAAERGIDVDFHVAAVADAEQEMRRTWRPLAERFLALTRSGRPQPTSAVS</sequence>
<dbReference type="CDD" id="cd01741">
    <property type="entry name" value="GATase1_1"/>
    <property type="match status" value="1"/>
</dbReference>
<dbReference type="InterPro" id="IPR029062">
    <property type="entry name" value="Class_I_gatase-like"/>
</dbReference>
<protein>
    <submittedName>
        <fullName evidence="2">Type 1 glutamine amidotransferase</fullName>
    </submittedName>
</protein>
<feature type="domain" description="Glutamine amidotransferase" evidence="1">
    <location>
        <begin position="45"/>
        <end position="185"/>
    </location>
</feature>
<dbReference type="RefSeq" id="WP_129989275.1">
    <property type="nucleotide sequence ID" value="NZ_SDPU01000035.1"/>
</dbReference>
<dbReference type="InterPro" id="IPR017926">
    <property type="entry name" value="GATASE"/>
</dbReference>
<dbReference type="PANTHER" id="PTHR42695">
    <property type="entry name" value="GLUTAMINE AMIDOTRANSFERASE YLR126C-RELATED"/>
    <property type="match status" value="1"/>
</dbReference>
<accession>A0A4Q5IUE8</accession>
<dbReference type="Gene3D" id="3.40.50.880">
    <property type="match status" value="1"/>
</dbReference>
<dbReference type="SUPFAM" id="SSF52317">
    <property type="entry name" value="Class I glutamine amidotransferase-like"/>
    <property type="match status" value="1"/>
</dbReference>
<dbReference type="PROSITE" id="PS51273">
    <property type="entry name" value="GATASE_TYPE_1"/>
    <property type="match status" value="1"/>
</dbReference>
<evidence type="ECO:0000313" key="2">
    <source>
        <dbReference type="EMBL" id="RYU09510.1"/>
    </source>
</evidence>
<keyword evidence="3" id="KW-1185">Reference proteome</keyword>
<proteinExistence type="predicted"/>
<name>A0A4Q5IUE8_9ACTN</name>
<organism evidence="2 3">
    <name type="scientific">Nocardioides iriomotensis</name>
    <dbReference type="NCBI Taxonomy" id="715784"/>
    <lineage>
        <taxon>Bacteria</taxon>
        <taxon>Bacillati</taxon>
        <taxon>Actinomycetota</taxon>
        <taxon>Actinomycetes</taxon>
        <taxon>Propionibacteriales</taxon>
        <taxon>Nocardioidaceae</taxon>
        <taxon>Nocardioides</taxon>
    </lineage>
</organism>
<evidence type="ECO:0000259" key="1">
    <source>
        <dbReference type="Pfam" id="PF00117"/>
    </source>
</evidence>
<gene>
    <name evidence="2" type="ORF">ETU37_20895</name>
</gene>
<keyword evidence="2" id="KW-0315">Glutamine amidotransferase</keyword>
<keyword evidence="2" id="KW-0808">Transferase</keyword>
<dbReference type="GO" id="GO:0005829">
    <property type="term" value="C:cytosol"/>
    <property type="evidence" value="ECO:0007669"/>
    <property type="project" value="TreeGrafter"/>
</dbReference>